<dbReference type="AlphaFoldDB" id="A0A158AS48"/>
<sequence length="62" mass="7076">MQSAGWHEHRAYRRLGRLVRELVVLCGGWRTYRAVEMRKGGIGSQDGEEHSLPVIGLRLVEC</sequence>
<protein>
    <submittedName>
        <fullName evidence="1">Uncharacterized protein</fullName>
    </submittedName>
</protein>
<dbReference type="EMBL" id="FCOB02000009">
    <property type="protein sequence ID" value="SAK60563.1"/>
    <property type="molecule type" value="Genomic_DNA"/>
</dbReference>
<name>A0A158AS48_9BURK</name>
<accession>A0A158AS48</accession>
<organism evidence="1 2">
    <name type="scientific">Caballeronia ptereochthonis</name>
    <dbReference type="NCBI Taxonomy" id="1777144"/>
    <lineage>
        <taxon>Bacteria</taxon>
        <taxon>Pseudomonadati</taxon>
        <taxon>Pseudomonadota</taxon>
        <taxon>Betaproteobacteria</taxon>
        <taxon>Burkholderiales</taxon>
        <taxon>Burkholderiaceae</taxon>
        <taxon>Caballeronia</taxon>
    </lineage>
</organism>
<evidence type="ECO:0000313" key="2">
    <source>
        <dbReference type="Proteomes" id="UP000054978"/>
    </source>
</evidence>
<proteinExistence type="predicted"/>
<evidence type="ECO:0000313" key="1">
    <source>
        <dbReference type="EMBL" id="SAK60563.1"/>
    </source>
</evidence>
<comment type="caution">
    <text evidence="1">The sequence shown here is derived from an EMBL/GenBank/DDBJ whole genome shotgun (WGS) entry which is preliminary data.</text>
</comment>
<reference evidence="1" key="1">
    <citation type="submission" date="2016-01" db="EMBL/GenBank/DDBJ databases">
        <authorList>
            <person name="Peeters C."/>
        </authorList>
    </citation>
    <scope>NUCLEOTIDE SEQUENCE [LARGE SCALE GENOMIC DNA]</scope>
    <source>
        <strain evidence="1">LMG 29326</strain>
    </source>
</reference>
<keyword evidence="2" id="KW-1185">Reference proteome</keyword>
<gene>
    <name evidence="1" type="ORF">AWB83_02253</name>
</gene>
<dbReference type="Proteomes" id="UP000054978">
    <property type="component" value="Unassembled WGS sequence"/>
</dbReference>